<dbReference type="PANTHER" id="PTHR37610:SF100">
    <property type="entry name" value="COPIA-LIKE POLYPROTEIN_RETROTRANSPOSON"/>
    <property type="match status" value="1"/>
</dbReference>
<dbReference type="InterPro" id="IPR029472">
    <property type="entry name" value="Copia-like_N"/>
</dbReference>
<feature type="domain" description="Retrotransposon gag" evidence="1">
    <location>
        <begin position="113"/>
        <end position="202"/>
    </location>
</feature>
<proteinExistence type="predicted"/>
<organism evidence="3 4">
    <name type="scientific">Camelina sativa</name>
    <name type="common">False flax</name>
    <name type="synonym">Myagrum sativum</name>
    <dbReference type="NCBI Taxonomy" id="90675"/>
    <lineage>
        <taxon>Eukaryota</taxon>
        <taxon>Viridiplantae</taxon>
        <taxon>Streptophyta</taxon>
        <taxon>Embryophyta</taxon>
        <taxon>Tracheophyta</taxon>
        <taxon>Spermatophyta</taxon>
        <taxon>Magnoliopsida</taxon>
        <taxon>eudicotyledons</taxon>
        <taxon>Gunneridae</taxon>
        <taxon>Pentapetalae</taxon>
        <taxon>rosids</taxon>
        <taxon>malvids</taxon>
        <taxon>Brassicales</taxon>
        <taxon>Brassicaceae</taxon>
        <taxon>Camelineae</taxon>
        <taxon>Camelina</taxon>
    </lineage>
</organism>
<evidence type="ECO:0000313" key="3">
    <source>
        <dbReference type="Proteomes" id="UP000694864"/>
    </source>
</evidence>
<dbReference type="PANTHER" id="PTHR37610">
    <property type="entry name" value="CCHC-TYPE DOMAIN-CONTAINING PROTEIN"/>
    <property type="match status" value="1"/>
</dbReference>
<feature type="domain" description="Retrotransposon Copia-like N-terminal" evidence="2">
    <location>
        <begin position="44"/>
        <end position="75"/>
    </location>
</feature>
<name>A0ABM0X4M0_CAMSA</name>
<accession>A0ABM0X4M0</accession>
<dbReference type="Proteomes" id="UP000694864">
    <property type="component" value="Chromosome 17"/>
</dbReference>
<evidence type="ECO:0000313" key="4">
    <source>
        <dbReference type="RefSeq" id="XP_010480575.1"/>
    </source>
</evidence>
<evidence type="ECO:0000259" key="1">
    <source>
        <dbReference type="Pfam" id="PF03732"/>
    </source>
</evidence>
<gene>
    <name evidence="4" type="primary">LOC104759327</name>
</gene>
<dbReference type="GeneID" id="104759327"/>
<sequence>MADTIINSLPPTHETKSPYYFHPYFIHQFTQYVNTTFEKLSEAKDNYVFWRIRFLDLLKYTNKIGFIDGTLEKPDPSSPYYEPWKKCNSMILCWLMNSVTETLLNHVLHAETAHKAWEDLRRVFVPCFDSKIFELRRSLATLRQGGDSVEEYYRKFSKAWMELSEYDPVPECNCCGCNCEDAKRAEEAREKEQRYAFLMGLNKDLDYVRTRIMYKKNPPSLHDAYVMVKHSESMIIAGRSS</sequence>
<protein>
    <submittedName>
        <fullName evidence="4">Uncharacterized protein LOC104759327</fullName>
    </submittedName>
</protein>
<dbReference type="RefSeq" id="XP_010480575.1">
    <property type="nucleotide sequence ID" value="XM_010482273.1"/>
</dbReference>
<dbReference type="Pfam" id="PF03732">
    <property type="entry name" value="Retrotrans_gag"/>
    <property type="match status" value="1"/>
</dbReference>
<reference evidence="4" key="2">
    <citation type="submission" date="2025-08" db="UniProtKB">
        <authorList>
            <consortium name="RefSeq"/>
        </authorList>
    </citation>
    <scope>IDENTIFICATION</scope>
    <source>
        <tissue evidence="4">Leaf</tissue>
    </source>
</reference>
<evidence type="ECO:0000259" key="2">
    <source>
        <dbReference type="Pfam" id="PF14244"/>
    </source>
</evidence>
<dbReference type="Pfam" id="PF14244">
    <property type="entry name" value="Retrotran_gag_3"/>
    <property type="match status" value="1"/>
</dbReference>
<dbReference type="InterPro" id="IPR005162">
    <property type="entry name" value="Retrotrans_gag_dom"/>
</dbReference>
<keyword evidence="3" id="KW-1185">Reference proteome</keyword>
<reference evidence="3" key="1">
    <citation type="journal article" date="2014" name="Nat. Commun.">
        <title>The emerging biofuel crop Camelina sativa retains a highly undifferentiated hexaploid genome structure.</title>
        <authorList>
            <person name="Kagale S."/>
            <person name="Koh C."/>
            <person name="Nixon J."/>
            <person name="Bollina V."/>
            <person name="Clarke W.E."/>
            <person name="Tuteja R."/>
            <person name="Spillane C."/>
            <person name="Robinson S.J."/>
            <person name="Links M.G."/>
            <person name="Clarke C."/>
            <person name="Higgins E.E."/>
            <person name="Huebert T."/>
            <person name="Sharpe A.G."/>
            <person name="Parkin I.A."/>
        </authorList>
    </citation>
    <scope>NUCLEOTIDE SEQUENCE [LARGE SCALE GENOMIC DNA]</scope>
    <source>
        <strain evidence="3">cv. DH55</strain>
    </source>
</reference>